<dbReference type="RefSeq" id="WP_272235344.1">
    <property type="nucleotide sequence ID" value="NZ_JAGSOW010000015.1"/>
</dbReference>
<sequence>MTTIGSKHENPGFVSLLCLDQGRCYERSIGVESIANQRPLNRDTIFDLASVSKQFTALCLLLLEQEGLLTMSDPIGRFVPEVSSYSAKVTLQDLIYHISGMPDFIEIALANGIKFEDELSSTDILALLKTQTKLNFAPGTRFEYSNTGYFLLGIVIERVSGIPYAEYAKTCIFTPLGMRHTFILDGMSQDMRTATGYAKSHSGTFAISRNPWNSLGASLVHSSAADLMKWGKNFLTATVGGYVVIQKMLTPLAKKNQRGEAIIEHSPYCFGISMDNDGAGIKFCHEGGTAGFSTYFARSLDEGYTLAVLSNIEDYDVEELACSLCVGHGL</sequence>
<gene>
    <name evidence="2" type="ORF">KDL27_21910</name>
</gene>
<dbReference type="SUPFAM" id="SSF56601">
    <property type="entry name" value="beta-lactamase/transpeptidase-like"/>
    <property type="match status" value="1"/>
</dbReference>
<feature type="domain" description="Beta-lactamase-related" evidence="1">
    <location>
        <begin position="9"/>
        <end position="315"/>
    </location>
</feature>
<dbReference type="PANTHER" id="PTHR46825">
    <property type="entry name" value="D-ALANYL-D-ALANINE-CARBOXYPEPTIDASE/ENDOPEPTIDASE AMPH"/>
    <property type="match status" value="1"/>
</dbReference>
<dbReference type="Proteomes" id="UP001220207">
    <property type="component" value="Unassembled WGS sequence"/>
</dbReference>
<dbReference type="Gene3D" id="3.40.710.10">
    <property type="entry name" value="DD-peptidase/beta-lactamase superfamily"/>
    <property type="match status" value="1"/>
</dbReference>
<organism evidence="2 3">
    <name type="scientific">Pseudomonas syringae pv. syringae</name>
    <dbReference type="NCBI Taxonomy" id="321"/>
    <lineage>
        <taxon>Bacteria</taxon>
        <taxon>Pseudomonadati</taxon>
        <taxon>Pseudomonadota</taxon>
        <taxon>Gammaproteobacteria</taxon>
        <taxon>Pseudomonadales</taxon>
        <taxon>Pseudomonadaceae</taxon>
        <taxon>Pseudomonas</taxon>
        <taxon>Pseudomonas syringae</taxon>
    </lineage>
</organism>
<dbReference type="AlphaFoldDB" id="A0AB35JT08"/>
<evidence type="ECO:0000313" key="2">
    <source>
        <dbReference type="EMBL" id="MDC3738448.1"/>
    </source>
</evidence>
<dbReference type="PANTHER" id="PTHR46825:SF9">
    <property type="entry name" value="BETA-LACTAMASE-RELATED DOMAIN-CONTAINING PROTEIN"/>
    <property type="match status" value="1"/>
</dbReference>
<dbReference type="InterPro" id="IPR050491">
    <property type="entry name" value="AmpC-like"/>
</dbReference>
<comment type="caution">
    <text evidence="2">The sequence shown here is derived from an EMBL/GenBank/DDBJ whole genome shotgun (WGS) entry which is preliminary data.</text>
</comment>
<protein>
    <submittedName>
        <fullName evidence="2">Beta-lactamase family protein</fullName>
    </submittedName>
</protein>
<evidence type="ECO:0000259" key="1">
    <source>
        <dbReference type="Pfam" id="PF00144"/>
    </source>
</evidence>
<dbReference type="EMBL" id="JAGSOW010000015">
    <property type="protein sequence ID" value="MDC3738448.1"/>
    <property type="molecule type" value="Genomic_DNA"/>
</dbReference>
<proteinExistence type="predicted"/>
<dbReference type="Pfam" id="PF00144">
    <property type="entry name" value="Beta-lactamase"/>
    <property type="match status" value="1"/>
</dbReference>
<evidence type="ECO:0000313" key="3">
    <source>
        <dbReference type="Proteomes" id="UP001220207"/>
    </source>
</evidence>
<dbReference type="InterPro" id="IPR012338">
    <property type="entry name" value="Beta-lactam/transpept-like"/>
</dbReference>
<accession>A0AB35JT08</accession>
<dbReference type="InterPro" id="IPR001466">
    <property type="entry name" value="Beta-lactam-related"/>
</dbReference>
<reference evidence="2" key="1">
    <citation type="submission" date="2021-04" db="EMBL/GenBank/DDBJ databases">
        <title>Genome Sequence and Comparative Genome Analysis of Pseudomonas syringae pv. syringae strains EC33 and LMG5496 isolated from Citrus plants from Tunisia and Greece.</title>
        <authorList>
            <person name="Abdellatif E."/>
            <person name="Baeyen S."/>
        </authorList>
    </citation>
    <scope>NUCLEOTIDE SEQUENCE</scope>
    <source>
        <strain evidence="2">LMG 5496</strain>
    </source>
</reference>
<name>A0AB35JT08_PSESY</name>